<dbReference type="PATRIC" id="fig|1079994.3.peg.391"/>
<dbReference type="OrthoDB" id="3368702at2"/>
<evidence type="ECO:0000256" key="1">
    <source>
        <dbReference type="HAMAP-Rule" id="MF_00775"/>
    </source>
</evidence>
<dbReference type="Proteomes" id="UP000070810">
    <property type="component" value="Unassembled WGS sequence"/>
</dbReference>
<gene>
    <name evidence="2" type="ORF">NS354_12320</name>
</gene>
<organism evidence="2 3">
    <name type="scientific">Leucobacter chromiiresistens</name>
    <dbReference type="NCBI Taxonomy" id="1079994"/>
    <lineage>
        <taxon>Bacteria</taxon>
        <taxon>Bacillati</taxon>
        <taxon>Actinomycetota</taxon>
        <taxon>Actinomycetes</taxon>
        <taxon>Micrococcales</taxon>
        <taxon>Microbacteriaceae</taxon>
        <taxon>Leucobacter</taxon>
    </lineage>
</organism>
<dbReference type="AlphaFoldDB" id="A0A147EB11"/>
<evidence type="ECO:0000313" key="3">
    <source>
        <dbReference type="Proteomes" id="UP000070810"/>
    </source>
</evidence>
<name>A0A147EB11_9MICO</name>
<dbReference type="EMBL" id="LDRK01000122">
    <property type="protein sequence ID" value="KTR81588.1"/>
    <property type="molecule type" value="Genomic_DNA"/>
</dbReference>
<dbReference type="RefSeq" id="WP_058594747.1">
    <property type="nucleotide sequence ID" value="NZ_LDRK01000122.1"/>
</dbReference>
<dbReference type="Pfam" id="PF11578">
    <property type="entry name" value="DUF3237"/>
    <property type="match status" value="1"/>
</dbReference>
<dbReference type="PANTHER" id="PTHR37315:SF1">
    <property type="entry name" value="UPF0311 PROTEIN BLR7842"/>
    <property type="match status" value="1"/>
</dbReference>
<dbReference type="InterPro" id="IPR020915">
    <property type="entry name" value="UPF0311"/>
</dbReference>
<reference evidence="2 3" key="1">
    <citation type="journal article" date="2016" name="Front. Microbiol.">
        <title>Genomic Resource of Rice Seed Associated Bacteria.</title>
        <authorList>
            <person name="Midha S."/>
            <person name="Bansal K."/>
            <person name="Sharma S."/>
            <person name="Kumar N."/>
            <person name="Patil P.P."/>
            <person name="Chaudhry V."/>
            <person name="Patil P.B."/>
        </authorList>
    </citation>
    <scope>NUCLEOTIDE SEQUENCE [LARGE SCALE GENOMIC DNA]</scope>
    <source>
        <strain evidence="2 3">NS354</strain>
    </source>
</reference>
<dbReference type="PANTHER" id="PTHR37315">
    <property type="entry name" value="UPF0311 PROTEIN BLR7842"/>
    <property type="match status" value="1"/>
</dbReference>
<accession>A0A147EB11</accession>
<protein>
    <recommendedName>
        <fullName evidence="1">UPF0311 protein NS354_12320</fullName>
    </recommendedName>
</protein>
<dbReference type="Gene3D" id="2.40.160.20">
    <property type="match status" value="1"/>
</dbReference>
<evidence type="ECO:0000313" key="2">
    <source>
        <dbReference type="EMBL" id="KTR81588.1"/>
    </source>
</evidence>
<proteinExistence type="inferred from homology"/>
<keyword evidence="3" id="KW-1185">Reference proteome</keyword>
<comment type="similarity">
    <text evidence="1">Belongs to the UPF0311 family.</text>
</comment>
<sequence length="164" mass="17504">MTSRAAAPAPHPALPTPGLEHVFDVSVALGAIEDHGRTRAGHRRIIPILGGSITGEVNAEILPGGADWQIVRADGSIEIDGRYSARTDAGELLYLQATGVRSGEPHVLESLLAGEPVDPSEYYFRTLVTIETSAPALAHLERSLHLAVAARTADSVRYATYRFV</sequence>
<comment type="caution">
    <text evidence="2">The sequence shown here is derived from an EMBL/GenBank/DDBJ whole genome shotgun (WGS) entry which is preliminary data.</text>
</comment>
<dbReference type="HAMAP" id="MF_00775">
    <property type="entry name" value="UPF0311"/>
    <property type="match status" value="1"/>
</dbReference>